<dbReference type="VEuPathDB" id="AmoebaDB:EHI7A_110140"/>
<protein>
    <submittedName>
        <fullName evidence="1">Competence protein ComEC, putative</fullName>
    </submittedName>
    <submittedName>
        <fullName evidence="2">Competence protein comec putative</fullName>
    </submittedName>
</protein>
<dbReference type="Proteomes" id="UP000078387">
    <property type="component" value="Unassembled WGS sequence"/>
</dbReference>
<dbReference type="VEuPathDB" id="AmoebaDB:EHI5A_080610"/>
<sequence length="397" mass="44401">MLFFLIITICLAKLEIHVFDVGQADSQLILFPSGYSVLIDLGENLKDYEPTNVKYVASKLEKLLPSKHLDVVVLTHLHVDHYGYYGHNGLWYLFEELGFTAGKYIERDFGSYNGSSNINCTAETFQFNNVGEYSSSMLKWACYSSSLIDKTNVSSIREVAKLCSHKQINPPDPDTQVEIFIRDALGVLQKDNTTVSGNHKGEIPAPSENDYSIGIRIQFGNFVYVTSGDLDGSYSRSFDNSINDVENTVKDIVGSVDVMHANHHGSQTSNTAGWLSVLTPTVSVISCGELNTYNLPNPASVSRMAEVSENIFTTERCNDKINNTKYYEMNDDIIISVDEQSSTIFTISNSLKTYEKSYEIKTNKPERKQCIGEEEDSENSSNKVVILFLFLVVVLII</sequence>
<evidence type="ECO:0000313" key="2">
    <source>
        <dbReference type="EMBL" id="GAT96646.1"/>
    </source>
</evidence>
<dbReference type="PANTHER" id="PTHR30619:SF1">
    <property type="entry name" value="RECOMBINATION PROTEIN 2"/>
    <property type="match status" value="1"/>
</dbReference>
<dbReference type="SUPFAM" id="SSF56281">
    <property type="entry name" value="Metallo-hydrolase/oxidoreductase"/>
    <property type="match status" value="1"/>
</dbReference>
<dbReference type="HOGENOM" id="CLU_695314_0_0_1"/>
<dbReference type="VEuPathDB" id="AmoebaDB:EHI8A_131510"/>
<accession>S0AYZ8</accession>
<dbReference type="AlphaFoldDB" id="A0A5K1UHT6"/>
<accession>A0A5K1UHT6</accession>
<dbReference type="VEuPathDB" id="AmoebaDB:KM1_187170"/>
<gene>
    <name evidence="2" type="ORF">CL6EHI_131970</name>
</gene>
<dbReference type="EMBL" id="BDEQ01000001">
    <property type="protein sequence ID" value="GAT96646.1"/>
    <property type="molecule type" value="Genomic_DNA"/>
</dbReference>
<dbReference type="OMA" id="DFGLYNG"/>
<organism evidence="2 3">
    <name type="scientific">Entamoeba histolytica</name>
    <dbReference type="NCBI Taxonomy" id="5759"/>
    <lineage>
        <taxon>Eukaryota</taxon>
        <taxon>Amoebozoa</taxon>
        <taxon>Evosea</taxon>
        <taxon>Archamoebae</taxon>
        <taxon>Mastigamoebida</taxon>
        <taxon>Entamoebidae</taxon>
        <taxon>Entamoeba</taxon>
    </lineage>
</organism>
<dbReference type="InterPro" id="IPR036866">
    <property type="entry name" value="RibonucZ/Hydroxyglut_hydro"/>
</dbReference>
<dbReference type="PANTHER" id="PTHR30619">
    <property type="entry name" value="DNA INTERNALIZATION/COMPETENCE PROTEIN COMEC/REC2"/>
    <property type="match status" value="1"/>
</dbReference>
<reference evidence="1" key="1">
    <citation type="submission" date="2012-06" db="EMBL/GenBank/DDBJ databases">
        <title>Short 5' UTR of Entamoeba genes.</title>
        <authorList>
            <person name="Hiranuka K."/>
            <person name="Kumagai M."/>
            <person name="Wakaguri H."/>
            <person name="Suzuki Y."/>
            <person name="Sugano S."/>
            <person name="Watanabe J."/>
            <person name="Makioka A."/>
        </authorList>
    </citation>
    <scope>NUCLEOTIDE SEQUENCE</scope>
    <source>
        <strain evidence="1">HM-1:IMSS</strain>
    </source>
</reference>
<dbReference type="InterPro" id="IPR052159">
    <property type="entry name" value="Competence_DNA_uptake"/>
</dbReference>
<proteinExistence type="evidence at transcript level"/>
<name>A0A5K1UHT6_ENTHI</name>
<reference evidence="2 3" key="2">
    <citation type="submission" date="2016-05" db="EMBL/GenBank/DDBJ databases">
        <title>First whole genome sequencing of Entamoeba histolytica HM1:IMSS-clone-6.</title>
        <authorList>
            <person name="Mukherjee Avik.K."/>
            <person name="Izumyama S."/>
            <person name="Nakada-Tsukui K."/>
            <person name="Nozaki T."/>
        </authorList>
    </citation>
    <scope>NUCLEOTIDE SEQUENCE [LARGE SCALE GENOMIC DNA]</scope>
    <source>
        <strain evidence="2 3">HM1:IMSS clone 6</strain>
    </source>
</reference>
<evidence type="ECO:0000313" key="3">
    <source>
        <dbReference type="Proteomes" id="UP000078387"/>
    </source>
</evidence>
<dbReference type="VEuPathDB" id="AmoebaDB:EHI_131970"/>
<evidence type="ECO:0000313" key="1">
    <source>
        <dbReference type="EMBL" id="BAN39441.1"/>
    </source>
</evidence>
<dbReference type="Gene3D" id="3.60.15.10">
    <property type="entry name" value="Ribonuclease Z/Hydroxyacylglutathione hydrolase-like"/>
    <property type="match status" value="1"/>
</dbReference>
<dbReference type="EMBL" id="AK420854">
    <property type="protein sequence ID" value="BAN39441.1"/>
    <property type="molecule type" value="mRNA"/>
</dbReference>